<protein>
    <submittedName>
        <fullName evidence="1">Uncharacterized protein</fullName>
    </submittedName>
</protein>
<name>A0A941JEF1_NIACI</name>
<dbReference type="AlphaFoldDB" id="A0A941JEF1"/>
<evidence type="ECO:0000313" key="1">
    <source>
        <dbReference type="EMBL" id="MBR8667996.1"/>
    </source>
</evidence>
<sequence>MENSISSIKKVLKERDLEVTIKLFNEIPKLISQKNWEAANGQIRSFLESLFNDLCFIILNKNKKGGQARIALQNSKILSEEQANYIFSFMKLSHSSGPHPGLSNETETTFRWLGCLSITTFAVSLFPKIISVSDVFNLAGIKVTGLIMFKDNLFQTTCLACEEKQTLNECTIHEKNNETIYTCKNGCTTLVIVSKPLSVAVEGRGFRLKDYVVRNTNDLFVKLPNSKIPILLPKSTAALKKL</sequence>
<comment type="caution">
    <text evidence="1">The sequence shown here is derived from an EMBL/GenBank/DDBJ whole genome shotgun (WGS) entry which is preliminary data.</text>
</comment>
<dbReference type="RefSeq" id="WP_212116627.1">
    <property type="nucleotide sequence ID" value="NZ_JAGTPX020000001.1"/>
</dbReference>
<organism evidence="1">
    <name type="scientific">Niallia circulans</name>
    <name type="common">Bacillus circulans</name>
    <dbReference type="NCBI Taxonomy" id="1397"/>
    <lineage>
        <taxon>Bacteria</taxon>
        <taxon>Bacillati</taxon>
        <taxon>Bacillota</taxon>
        <taxon>Bacilli</taxon>
        <taxon>Bacillales</taxon>
        <taxon>Bacillaceae</taxon>
        <taxon>Niallia</taxon>
    </lineage>
</organism>
<accession>A0A941JEF1</accession>
<proteinExistence type="predicted"/>
<reference evidence="1" key="1">
    <citation type="submission" date="2021-04" db="EMBL/GenBank/DDBJ databases">
        <title>Genomic analysis of electroactive and textile dye degrading Bacillus circulans strain: DC10 isolated from constructed wetland-microbial fuel cells treating textile dye wastewaters.</title>
        <authorList>
            <person name="Patel D.U."/>
            <person name="Desai C.R."/>
        </authorList>
    </citation>
    <scope>NUCLEOTIDE SEQUENCE</scope>
    <source>
        <strain evidence="1">DC10</strain>
    </source>
</reference>
<dbReference type="EMBL" id="JAGTPX010000001">
    <property type="protein sequence ID" value="MBR8667996.1"/>
    <property type="molecule type" value="Genomic_DNA"/>
</dbReference>
<gene>
    <name evidence="1" type="ORF">KD144_00460</name>
</gene>